<dbReference type="GO" id="GO:0004867">
    <property type="term" value="F:serine-type endopeptidase inhibitor activity"/>
    <property type="evidence" value="ECO:0007669"/>
    <property type="project" value="UniProtKB-KW"/>
</dbReference>
<dbReference type="SUPFAM" id="SSF55399">
    <property type="entry name" value="Subtilisin inhibitor"/>
    <property type="match status" value="1"/>
</dbReference>
<feature type="chain" id="PRO_5026161296" evidence="9">
    <location>
        <begin position="27"/>
        <end position="153"/>
    </location>
</feature>
<sequence length="153" mass="16527">MRKTAQRTAAATTVAVCCLALTAATAATAGAAPHAPAQDQERSTASASRMVLGVGHHDGTDRMVPERVVYLDCLPTTSASDHPRALRACDDLVRVDGSFRSLVGLNQSKHCTMEYNPVTVTVDGYWKGNRVEFAHTFANPCIKRLNASYLFQF</sequence>
<dbReference type="InterPro" id="IPR023549">
    <property type="entry name" value="Subtilisin_inhibitor"/>
</dbReference>
<keyword evidence="4" id="KW-0964">Secreted</keyword>
<protein>
    <submittedName>
        <fullName evidence="11">Protease inhibitor protein</fullName>
    </submittedName>
</protein>
<dbReference type="PRINTS" id="PR00294">
    <property type="entry name" value="SSBTLNINHBTR"/>
</dbReference>
<dbReference type="GO" id="GO:0005576">
    <property type="term" value="C:extracellular region"/>
    <property type="evidence" value="ECO:0007669"/>
    <property type="project" value="UniProtKB-SubCell"/>
</dbReference>
<organism evidence="11 12">
    <name type="scientific">Streptomyces boncukensis</name>
    <dbReference type="NCBI Taxonomy" id="2711219"/>
    <lineage>
        <taxon>Bacteria</taxon>
        <taxon>Bacillati</taxon>
        <taxon>Actinomycetota</taxon>
        <taxon>Actinomycetes</taxon>
        <taxon>Kitasatosporales</taxon>
        <taxon>Streptomycetaceae</taxon>
        <taxon>Streptomyces</taxon>
    </lineage>
</organism>
<dbReference type="EMBL" id="JAAKZZ010000711">
    <property type="protein sequence ID" value="NGO73380.1"/>
    <property type="molecule type" value="Genomic_DNA"/>
</dbReference>
<evidence type="ECO:0000313" key="11">
    <source>
        <dbReference type="EMBL" id="NGO73380.1"/>
    </source>
</evidence>
<evidence type="ECO:0000256" key="7">
    <source>
        <dbReference type="ARBA" id="ARBA00023157"/>
    </source>
</evidence>
<dbReference type="InterPro" id="IPR000691">
    <property type="entry name" value="Prot_inh_I16_SSI"/>
</dbReference>
<evidence type="ECO:0000256" key="1">
    <source>
        <dbReference type="ARBA" id="ARBA00004613"/>
    </source>
</evidence>
<evidence type="ECO:0000256" key="2">
    <source>
        <dbReference type="ARBA" id="ARBA00010472"/>
    </source>
</evidence>
<evidence type="ECO:0000256" key="5">
    <source>
        <dbReference type="ARBA" id="ARBA00022690"/>
    </source>
</evidence>
<evidence type="ECO:0000256" key="9">
    <source>
        <dbReference type="SAM" id="SignalP"/>
    </source>
</evidence>
<dbReference type="Pfam" id="PF00720">
    <property type="entry name" value="SSI"/>
    <property type="match status" value="1"/>
</dbReference>
<evidence type="ECO:0000256" key="8">
    <source>
        <dbReference type="RuleBase" id="RU003471"/>
    </source>
</evidence>
<evidence type="ECO:0000256" key="4">
    <source>
        <dbReference type="ARBA" id="ARBA00022525"/>
    </source>
</evidence>
<evidence type="ECO:0000256" key="3">
    <source>
        <dbReference type="ARBA" id="ARBA00011738"/>
    </source>
</evidence>
<name>A0A6G4X947_9ACTN</name>
<gene>
    <name evidence="11" type="ORF">G5C65_34630</name>
</gene>
<dbReference type="RefSeq" id="WP_165303028.1">
    <property type="nucleotide sequence ID" value="NZ_JAAKZZ010000711.1"/>
</dbReference>
<keyword evidence="6 8" id="KW-0722">Serine protease inhibitor</keyword>
<feature type="signal peptide" evidence="9">
    <location>
        <begin position="1"/>
        <end position="26"/>
    </location>
</feature>
<comment type="similarity">
    <text evidence="2 8">Belongs to the protease inhibitor I16 (SSI) family.</text>
</comment>
<keyword evidence="7" id="KW-1015">Disulfide bond</keyword>
<accession>A0A6G4X947</accession>
<dbReference type="Gene3D" id="3.30.350.10">
    <property type="entry name" value="Subtilisin inhibitor-like"/>
    <property type="match status" value="1"/>
</dbReference>
<evidence type="ECO:0000256" key="6">
    <source>
        <dbReference type="ARBA" id="ARBA00022900"/>
    </source>
</evidence>
<dbReference type="InterPro" id="IPR036819">
    <property type="entry name" value="Subtilisin_inhibitor-like_sf"/>
</dbReference>
<keyword evidence="12" id="KW-1185">Reference proteome</keyword>
<reference evidence="11 12" key="1">
    <citation type="submission" date="2020-02" db="EMBL/GenBank/DDBJ databases">
        <title>Whole-genome analyses of novel actinobacteria.</title>
        <authorList>
            <person name="Sahin N."/>
            <person name="Tatar D."/>
        </authorList>
    </citation>
    <scope>NUCLEOTIDE SEQUENCE [LARGE SCALE GENOMIC DNA]</scope>
    <source>
        <strain evidence="11 12">SB3404</strain>
    </source>
</reference>
<proteinExistence type="inferred from homology"/>
<comment type="subcellular location">
    <subcellularLocation>
        <location evidence="1">Secreted</location>
    </subcellularLocation>
</comment>
<comment type="subunit">
    <text evidence="3">Homodimer.</text>
</comment>
<comment type="caution">
    <text evidence="11">The sequence shown here is derived from an EMBL/GenBank/DDBJ whole genome shotgun (WGS) entry which is preliminary data.</text>
</comment>
<dbReference type="Proteomes" id="UP000477722">
    <property type="component" value="Unassembled WGS sequence"/>
</dbReference>
<keyword evidence="5 8" id="KW-0646">Protease inhibitor</keyword>
<dbReference type="AlphaFoldDB" id="A0A6G4X947"/>
<evidence type="ECO:0000313" key="12">
    <source>
        <dbReference type="Proteomes" id="UP000477722"/>
    </source>
</evidence>
<keyword evidence="9" id="KW-0732">Signal</keyword>
<feature type="domain" description="Subtilisin inhibitor" evidence="10">
    <location>
        <begin position="47"/>
        <end position="139"/>
    </location>
</feature>
<evidence type="ECO:0000259" key="10">
    <source>
        <dbReference type="Pfam" id="PF00720"/>
    </source>
</evidence>